<dbReference type="InterPro" id="IPR052705">
    <property type="entry name" value="Gliding_Motility_GTPase"/>
</dbReference>
<evidence type="ECO:0000313" key="3">
    <source>
        <dbReference type="Proteomes" id="UP001165044"/>
    </source>
</evidence>
<dbReference type="EMBL" id="BSDC01000002">
    <property type="protein sequence ID" value="GLH67217.1"/>
    <property type="molecule type" value="Genomic_DNA"/>
</dbReference>
<dbReference type="PANTHER" id="PTHR42708">
    <property type="entry name" value="ATP/GTP-BINDING PROTEIN-RELATED"/>
    <property type="match status" value="1"/>
</dbReference>
<reference evidence="2" key="1">
    <citation type="journal article" date="2023" name="Antonie Van Leeuwenhoek">
        <title>Mesoterricola silvestris gen. nov., sp. nov., Mesoterricola sediminis sp. nov., Geothrix oryzae sp. nov., Geothrix edaphica sp. nov., Geothrix rubra sp. nov., and Geothrix limicola sp. nov., six novel members of Acidobacteriota isolated from soils.</title>
        <authorList>
            <person name="Itoh H."/>
            <person name="Sugisawa Y."/>
            <person name="Mise K."/>
            <person name="Xu Z."/>
            <person name="Kuniyasu M."/>
            <person name="Ushijima N."/>
            <person name="Kawano K."/>
            <person name="Kobayashi E."/>
            <person name="Shiratori Y."/>
            <person name="Masuda Y."/>
            <person name="Senoo K."/>
        </authorList>
    </citation>
    <scope>NUCLEOTIDE SEQUENCE</scope>
    <source>
        <strain evidence="2">Red802</strain>
    </source>
</reference>
<dbReference type="Gene3D" id="3.40.50.300">
    <property type="entry name" value="P-loop containing nucleotide triphosphate hydrolases"/>
    <property type="match status" value="1"/>
</dbReference>
<accession>A0ABQ5PXW4</accession>
<feature type="compositionally biased region" description="Pro residues" evidence="1">
    <location>
        <begin position="211"/>
        <end position="221"/>
    </location>
</feature>
<evidence type="ECO:0008006" key="4">
    <source>
        <dbReference type="Google" id="ProtNLM"/>
    </source>
</evidence>
<dbReference type="PANTHER" id="PTHR42708:SF1">
    <property type="entry name" value="GLIDING MOTILITY PROTEIN MGLA"/>
    <property type="match status" value="1"/>
</dbReference>
<dbReference type="Proteomes" id="UP001165044">
    <property type="component" value="Unassembled WGS sequence"/>
</dbReference>
<dbReference type="SUPFAM" id="SSF52540">
    <property type="entry name" value="P-loop containing nucleoside triphosphate hydrolases"/>
    <property type="match status" value="1"/>
</dbReference>
<evidence type="ECO:0000256" key="1">
    <source>
        <dbReference type="SAM" id="MobiDB-lite"/>
    </source>
</evidence>
<protein>
    <recommendedName>
        <fullName evidence="4">Mutual gliding-motility protein MglA</fullName>
    </recommendedName>
</protein>
<evidence type="ECO:0000313" key="2">
    <source>
        <dbReference type="EMBL" id="GLH67217.1"/>
    </source>
</evidence>
<gene>
    <name evidence="2" type="ORF">GETHED_15810</name>
</gene>
<comment type="caution">
    <text evidence="2">The sequence shown here is derived from an EMBL/GenBank/DDBJ whole genome shotgun (WGS) entry which is preliminary data.</text>
</comment>
<name>A0ABQ5PXW4_9BACT</name>
<sequence length="295" mass="32178">MVLFNAATKELTAKIVYYGPGLCGKTTNLQHVYDTLPGEGRGKMLSLATQTDRTLFFDFLPIDLGTIRGMKTRVQLYTVPGQVFYDATRKLVLRGADAVVFVADSQAPALESNKESFQNLIANLKEQGTDLSKIPHVIQWNKRDTPNALPVGTLDKEINLFHVPTFEACAMRGEGVKETLTGVARLVLKSLAEKYGGGVVEEPQTILTGGEPPPPPPPPPAMAESTKPLEVEELSAGELLEEIDEFPVDSAFSPTQAFPPAHMPHRSVVEVPIVLDRSLFSGEGPVEIKLKLYIK</sequence>
<feature type="region of interest" description="Disordered" evidence="1">
    <location>
        <begin position="206"/>
        <end position="225"/>
    </location>
</feature>
<organism evidence="2 3">
    <name type="scientific">Geothrix edaphica</name>
    <dbReference type="NCBI Taxonomy" id="2927976"/>
    <lineage>
        <taxon>Bacteria</taxon>
        <taxon>Pseudomonadati</taxon>
        <taxon>Acidobacteriota</taxon>
        <taxon>Holophagae</taxon>
        <taxon>Holophagales</taxon>
        <taxon>Holophagaceae</taxon>
        <taxon>Geothrix</taxon>
    </lineage>
</organism>
<proteinExistence type="predicted"/>
<keyword evidence="3" id="KW-1185">Reference proteome</keyword>
<dbReference type="CDD" id="cd00882">
    <property type="entry name" value="Ras_like_GTPase"/>
    <property type="match status" value="1"/>
</dbReference>
<dbReference type="InterPro" id="IPR027417">
    <property type="entry name" value="P-loop_NTPase"/>
</dbReference>